<dbReference type="EMBL" id="OB794765">
    <property type="protein sequence ID" value="CAD7431030.1"/>
    <property type="molecule type" value="Genomic_DNA"/>
</dbReference>
<organism evidence="2">
    <name type="scientific">Timema monikensis</name>
    <dbReference type="NCBI Taxonomy" id="170555"/>
    <lineage>
        <taxon>Eukaryota</taxon>
        <taxon>Metazoa</taxon>
        <taxon>Ecdysozoa</taxon>
        <taxon>Arthropoda</taxon>
        <taxon>Hexapoda</taxon>
        <taxon>Insecta</taxon>
        <taxon>Pterygota</taxon>
        <taxon>Neoptera</taxon>
        <taxon>Polyneoptera</taxon>
        <taxon>Phasmatodea</taxon>
        <taxon>Timematodea</taxon>
        <taxon>Timematoidea</taxon>
        <taxon>Timematidae</taxon>
        <taxon>Timema</taxon>
    </lineage>
</organism>
<evidence type="ECO:0000256" key="1">
    <source>
        <dbReference type="SAM" id="Phobius"/>
    </source>
</evidence>
<keyword evidence="1" id="KW-0472">Membrane</keyword>
<gene>
    <name evidence="2" type="ORF">TMSB3V08_LOCUS7775</name>
</gene>
<sequence>MLDKMHAMSIAGIELITRNSLNSLRHASQGSNYLQDTLNNQPTDDRSWSWGYLRRQFRNKNLDELYYQYQQRLQHGYFSVFLLLQILLTVGHIAVVIAAVSPLTPLGPLALQALLAWVFRHWFRG</sequence>
<feature type="transmembrane region" description="Helical" evidence="1">
    <location>
        <begin position="77"/>
        <end position="100"/>
    </location>
</feature>
<name>A0A7R9HQA9_9NEOP</name>
<reference evidence="2" key="1">
    <citation type="submission" date="2020-11" db="EMBL/GenBank/DDBJ databases">
        <authorList>
            <person name="Tran Van P."/>
        </authorList>
    </citation>
    <scope>NUCLEOTIDE SEQUENCE</scope>
</reference>
<proteinExistence type="predicted"/>
<accession>A0A7R9HQA9</accession>
<evidence type="ECO:0000313" key="2">
    <source>
        <dbReference type="EMBL" id="CAD7431030.1"/>
    </source>
</evidence>
<keyword evidence="1" id="KW-1133">Transmembrane helix</keyword>
<protein>
    <submittedName>
        <fullName evidence="2">Uncharacterized protein</fullName>
    </submittedName>
</protein>
<keyword evidence="1" id="KW-0812">Transmembrane</keyword>
<dbReference type="AlphaFoldDB" id="A0A7R9HQA9"/>